<reference evidence="2 3" key="1">
    <citation type="submission" date="2019-10" db="EMBL/GenBank/DDBJ databases">
        <title>Rudanella paleaurantiibacter sp. nov., isolated from sludge.</title>
        <authorList>
            <person name="Xu S.Q."/>
        </authorList>
    </citation>
    <scope>NUCLEOTIDE SEQUENCE [LARGE SCALE GENOMIC DNA]</scope>
    <source>
        <strain evidence="2 3">HX-22-17</strain>
    </source>
</reference>
<proteinExistence type="predicted"/>
<gene>
    <name evidence="2" type="ORF">F5984_09525</name>
</gene>
<dbReference type="Pfam" id="PF14054">
    <property type="entry name" value="DUF4249"/>
    <property type="match status" value="1"/>
</dbReference>
<comment type="caution">
    <text evidence="2">The sequence shown here is derived from an EMBL/GenBank/DDBJ whole genome shotgun (WGS) entry which is preliminary data.</text>
</comment>
<dbReference type="InterPro" id="IPR025345">
    <property type="entry name" value="DUF4249"/>
</dbReference>
<keyword evidence="1" id="KW-0732">Signal</keyword>
<protein>
    <submittedName>
        <fullName evidence="2">DUF4249 family protein</fullName>
    </submittedName>
</protein>
<dbReference type="RefSeq" id="WP_152124034.1">
    <property type="nucleotide sequence ID" value="NZ_WELI01000003.1"/>
</dbReference>
<keyword evidence="3" id="KW-1185">Reference proteome</keyword>
<accession>A0A7J5TZY1</accession>
<feature type="signal peptide" evidence="1">
    <location>
        <begin position="1"/>
        <end position="22"/>
    </location>
</feature>
<dbReference type="AlphaFoldDB" id="A0A7J5TZY1"/>
<organism evidence="2 3">
    <name type="scientific">Rudanella paleaurantiibacter</name>
    <dbReference type="NCBI Taxonomy" id="2614655"/>
    <lineage>
        <taxon>Bacteria</taxon>
        <taxon>Pseudomonadati</taxon>
        <taxon>Bacteroidota</taxon>
        <taxon>Cytophagia</taxon>
        <taxon>Cytophagales</taxon>
        <taxon>Cytophagaceae</taxon>
        <taxon>Rudanella</taxon>
    </lineage>
</organism>
<dbReference type="EMBL" id="WELI01000003">
    <property type="protein sequence ID" value="KAB7731048.1"/>
    <property type="molecule type" value="Genomic_DNA"/>
</dbReference>
<evidence type="ECO:0000256" key="1">
    <source>
        <dbReference type="SAM" id="SignalP"/>
    </source>
</evidence>
<evidence type="ECO:0000313" key="3">
    <source>
        <dbReference type="Proteomes" id="UP000488299"/>
    </source>
</evidence>
<dbReference type="Proteomes" id="UP000488299">
    <property type="component" value="Unassembled WGS sequence"/>
</dbReference>
<evidence type="ECO:0000313" key="2">
    <source>
        <dbReference type="EMBL" id="KAB7731048.1"/>
    </source>
</evidence>
<sequence>MKVLHYLSFVLLWLAFSCVTPYNPDTQSLDSKLVVDGNVTDQPGRSGINLTLTTDYTVTGLNFLVTKATVYVTDDRGQRISYRESTGGNYQPVDANWKGQVGRTYTLFVQTTDGRQYQSTPQLMRAVPPIDTLYYEYSRKPGVSSQTVNKGFDLYIDTKDPATPGDYYRWRWKHYELINYCRTNEVQQGPSTVIYGFYCCETCWDIEQCYGCNNTGADTRINGNKIARQPIMRIPYNSTSRYYVEVEQESLTPDAYQYWNTVSQLTQNNGGIFDATPVPLKGNITCTNRTGELAFGFFGASSVSLKATFVDRSKAPDTPDTRIVPIVPPGPLTPCSRCVESPFRTQITPRFWKY</sequence>
<feature type="chain" id="PRO_5029678168" evidence="1">
    <location>
        <begin position="23"/>
        <end position="354"/>
    </location>
</feature>
<dbReference type="PROSITE" id="PS51257">
    <property type="entry name" value="PROKAR_LIPOPROTEIN"/>
    <property type="match status" value="1"/>
</dbReference>
<name>A0A7J5TZY1_9BACT</name>